<organism evidence="2 3">
    <name type="scientific">Coniochaeta ligniaria NRRL 30616</name>
    <dbReference type="NCBI Taxonomy" id="1408157"/>
    <lineage>
        <taxon>Eukaryota</taxon>
        <taxon>Fungi</taxon>
        <taxon>Dikarya</taxon>
        <taxon>Ascomycota</taxon>
        <taxon>Pezizomycotina</taxon>
        <taxon>Sordariomycetes</taxon>
        <taxon>Sordariomycetidae</taxon>
        <taxon>Coniochaetales</taxon>
        <taxon>Coniochaetaceae</taxon>
        <taxon>Coniochaeta</taxon>
    </lineage>
</organism>
<dbReference type="InParanoid" id="A0A1J7JRH8"/>
<name>A0A1J7JRH8_9PEZI</name>
<dbReference type="Proteomes" id="UP000182658">
    <property type="component" value="Unassembled WGS sequence"/>
</dbReference>
<dbReference type="EMBL" id="KV875095">
    <property type="protein sequence ID" value="OIW32584.1"/>
    <property type="molecule type" value="Genomic_DNA"/>
</dbReference>
<dbReference type="AlphaFoldDB" id="A0A1J7JRH8"/>
<reference evidence="2 3" key="1">
    <citation type="submission" date="2016-10" db="EMBL/GenBank/DDBJ databases">
        <title>Draft genome sequence of Coniochaeta ligniaria NRRL30616, a lignocellulolytic fungus for bioabatement of inhibitors in plant biomass hydrolysates.</title>
        <authorList>
            <consortium name="DOE Joint Genome Institute"/>
            <person name="Jimenez D.J."/>
            <person name="Hector R.E."/>
            <person name="Riley R."/>
            <person name="Sun H."/>
            <person name="Grigoriev I.V."/>
            <person name="Van Elsas J.D."/>
            <person name="Nichols N.N."/>
        </authorList>
    </citation>
    <scope>NUCLEOTIDE SEQUENCE [LARGE SCALE GENOMIC DNA]</scope>
    <source>
        <strain evidence="2 3">NRRL 30616</strain>
    </source>
</reference>
<evidence type="ECO:0000313" key="3">
    <source>
        <dbReference type="Proteomes" id="UP000182658"/>
    </source>
</evidence>
<proteinExistence type="predicted"/>
<keyword evidence="3" id="KW-1185">Reference proteome</keyword>
<feature type="compositionally biased region" description="Pro residues" evidence="1">
    <location>
        <begin position="21"/>
        <end position="38"/>
    </location>
</feature>
<evidence type="ECO:0000313" key="2">
    <source>
        <dbReference type="EMBL" id="OIW32584.1"/>
    </source>
</evidence>
<evidence type="ECO:0000256" key="1">
    <source>
        <dbReference type="SAM" id="MobiDB-lite"/>
    </source>
</evidence>
<feature type="region of interest" description="Disordered" evidence="1">
    <location>
        <begin position="99"/>
        <end position="151"/>
    </location>
</feature>
<sequence length="312" mass="34024">MIRYMPGMLDDAAAMPALNQVPPPPAAAPGLPRNPPKPAAYHGRVQRAPPGDFRFGQLELGPLQPPAQPDAQRNLEMEHLAHRLANRRNVAVHNVAKAVPQQAAAPPQPAPAQVPKAQYKQHRKDAAKRASPAGAGYQQQRAAPPRSAHDENVRQLKLLEEANKRRLAELKRRHGEDDHKQRLEHVKRQQQVVQNARRAANDAHVENIRNAMAQQAAARRQNAVIQVVQGQLQAAQAQKQAVAAYNVRPHGAGNVAVPPAPQQAGSAPRPLRVQHHPRHQHVPPPVLAYGNRVAQLANRRANGGMLGGPARL</sequence>
<accession>A0A1J7JRH8</accession>
<protein>
    <submittedName>
        <fullName evidence="2">Uncharacterized protein</fullName>
    </submittedName>
</protein>
<gene>
    <name evidence="2" type="ORF">CONLIGDRAFT_274445</name>
</gene>
<feature type="region of interest" description="Disordered" evidence="1">
    <location>
        <begin position="16"/>
        <end position="50"/>
    </location>
</feature>